<dbReference type="PANTHER" id="PTHR43432">
    <property type="entry name" value="SLR0285 PROTEIN"/>
    <property type="match status" value="1"/>
</dbReference>
<dbReference type="Proteomes" id="UP001652564">
    <property type="component" value="Unassembled WGS sequence"/>
</dbReference>
<feature type="domain" description="Radical SAM core" evidence="4">
    <location>
        <begin position="62"/>
        <end position="302"/>
    </location>
</feature>
<keyword evidence="3" id="KW-0411">Iron-sulfur</keyword>
<accession>A0ABT2ZJI7</accession>
<dbReference type="InterPro" id="IPR058240">
    <property type="entry name" value="rSAM_sf"/>
</dbReference>
<dbReference type="SMART" id="SM00729">
    <property type="entry name" value="Elp3"/>
    <property type="match status" value="1"/>
</dbReference>
<protein>
    <submittedName>
        <fullName evidence="5">PA0069 family radical SAM protein</fullName>
    </submittedName>
</protein>
<evidence type="ECO:0000256" key="2">
    <source>
        <dbReference type="ARBA" id="ARBA00023004"/>
    </source>
</evidence>
<dbReference type="SUPFAM" id="SSF102114">
    <property type="entry name" value="Radical SAM enzymes"/>
    <property type="match status" value="1"/>
</dbReference>
<dbReference type="Gene3D" id="3.80.30.30">
    <property type="match status" value="1"/>
</dbReference>
<evidence type="ECO:0000256" key="3">
    <source>
        <dbReference type="ARBA" id="ARBA00023014"/>
    </source>
</evidence>
<keyword evidence="6" id="KW-1185">Reference proteome</keyword>
<evidence type="ECO:0000313" key="5">
    <source>
        <dbReference type="EMBL" id="MCV2871272.1"/>
    </source>
</evidence>
<keyword evidence="2" id="KW-0408">Iron</keyword>
<gene>
    <name evidence="5" type="ORF">OEZ71_03070</name>
</gene>
<proteinExistence type="predicted"/>
<comment type="caution">
    <text evidence="5">The sequence shown here is derived from an EMBL/GenBank/DDBJ whole genome shotgun (WGS) entry which is preliminary data.</text>
</comment>
<evidence type="ECO:0000259" key="4">
    <source>
        <dbReference type="PROSITE" id="PS51918"/>
    </source>
</evidence>
<evidence type="ECO:0000256" key="1">
    <source>
        <dbReference type="ARBA" id="ARBA00022723"/>
    </source>
</evidence>
<dbReference type="InterPro" id="IPR006638">
    <property type="entry name" value="Elp3/MiaA/NifB-like_rSAM"/>
</dbReference>
<dbReference type="CDD" id="cd01335">
    <property type="entry name" value="Radical_SAM"/>
    <property type="match status" value="1"/>
</dbReference>
<dbReference type="NCBIfam" id="NF033668">
    <property type="entry name" value="rSAM_PA0069"/>
    <property type="match status" value="1"/>
</dbReference>
<dbReference type="SFLD" id="SFLDS00029">
    <property type="entry name" value="Radical_SAM"/>
    <property type="match status" value="1"/>
</dbReference>
<dbReference type="RefSeq" id="WP_263738453.1">
    <property type="nucleotide sequence ID" value="NZ_JAOWKZ010000001.1"/>
</dbReference>
<dbReference type="InterPro" id="IPR040086">
    <property type="entry name" value="MJ0683-like"/>
</dbReference>
<evidence type="ECO:0000313" key="6">
    <source>
        <dbReference type="Proteomes" id="UP001652564"/>
    </source>
</evidence>
<dbReference type="EMBL" id="JAOWKZ010000001">
    <property type="protein sequence ID" value="MCV2871272.1"/>
    <property type="molecule type" value="Genomic_DNA"/>
</dbReference>
<dbReference type="PROSITE" id="PS51918">
    <property type="entry name" value="RADICAL_SAM"/>
    <property type="match status" value="1"/>
</dbReference>
<dbReference type="PANTHER" id="PTHR43432:SF3">
    <property type="entry name" value="SLR0285 PROTEIN"/>
    <property type="match status" value="1"/>
</dbReference>
<dbReference type="SFLD" id="SFLDG01084">
    <property type="entry name" value="Uncharacterised_Radical_SAM_Su"/>
    <property type="match status" value="1"/>
</dbReference>
<reference evidence="5 6" key="1">
    <citation type="submission" date="2022-10" db="EMBL/GenBank/DDBJ databases">
        <title>Defluviimonas sp. nov., isolated from ocean surface sediments.</title>
        <authorList>
            <person name="He W."/>
            <person name="Wang L."/>
            <person name="Zhang D.-F."/>
        </authorList>
    </citation>
    <scope>NUCLEOTIDE SEQUENCE [LARGE SCALE GENOMIC DNA]</scope>
    <source>
        <strain evidence="5 6">WL0050</strain>
    </source>
</reference>
<dbReference type="InterPro" id="IPR007197">
    <property type="entry name" value="rSAM"/>
</dbReference>
<keyword evidence="1" id="KW-0479">Metal-binding</keyword>
<organism evidence="5 6">
    <name type="scientific">Albidovulum litorale</name>
    <dbReference type="NCBI Taxonomy" id="2984134"/>
    <lineage>
        <taxon>Bacteria</taxon>
        <taxon>Pseudomonadati</taxon>
        <taxon>Pseudomonadota</taxon>
        <taxon>Alphaproteobacteria</taxon>
        <taxon>Rhodobacterales</taxon>
        <taxon>Paracoccaceae</taxon>
        <taxon>Albidovulum</taxon>
    </lineage>
</organism>
<sequence>MSLPPPDPFLRLKARGAVSNAAGRFEPYARVAENDGWEIAEEERVARTEVSEERPRSVINPVTSPDLNFDRSLNAYRGCEHGCIYCYARPSHGYLGLSAGLDFETKLVARPTAPEVLERELGRKSYKVAPIAIGTNTDPYQPIEQRYRITRRMLEVLSAWNHPVTIITRGALIERDLDILSGMAARRLVQVGVSVTTLDARLARRMEPRAPTPERRLAMIRALAGAGVPVRAMVSPVIPVLTEPEMERILTAAAEAGATAASWILLRLPHEVAELFRDWLARAEPGRAAHVMNRLREMRGGKDYDPDWDRRMRGEGLHADLIAHRFAIATKRLGLAHDLPDLDCSAFAPPPRPGDQLSLF</sequence>
<name>A0ABT2ZJI7_9RHOB</name>
<dbReference type="Pfam" id="PF04055">
    <property type="entry name" value="Radical_SAM"/>
    <property type="match status" value="1"/>
</dbReference>